<evidence type="ECO:0000256" key="8">
    <source>
        <dbReference type="ARBA" id="ARBA00047811"/>
    </source>
</evidence>
<dbReference type="InterPro" id="IPR008271">
    <property type="entry name" value="Ser/Thr_kinase_AS"/>
</dbReference>
<dbReference type="InterPro" id="IPR050108">
    <property type="entry name" value="CDK"/>
</dbReference>
<gene>
    <name evidence="13" type="primary">lsk1_1</name>
    <name evidence="13" type="ORF">DNF11_1698</name>
</gene>
<dbReference type="InterPro" id="IPR000719">
    <property type="entry name" value="Prot_kinase_dom"/>
</dbReference>
<dbReference type="EMBL" id="CP033150">
    <property type="protein sequence ID" value="AYO42648.1"/>
    <property type="molecule type" value="Genomic_DNA"/>
</dbReference>
<dbReference type="GO" id="GO:0032968">
    <property type="term" value="P:positive regulation of transcription elongation by RNA polymerase II"/>
    <property type="evidence" value="ECO:0007669"/>
    <property type="project" value="TreeGrafter"/>
</dbReference>
<dbReference type="SMART" id="SM00220">
    <property type="entry name" value="S_TKc"/>
    <property type="match status" value="1"/>
</dbReference>
<dbReference type="PROSITE" id="PS50011">
    <property type="entry name" value="PROTEIN_KINASE_DOM"/>
    <property type="match status" value="1"/>
</dbReference>
<dbReference type="GO" id="GO:0030332">
    <property type="term" value="F:cyclin binding"/>
    <property type="evidence" value="ECO:0007669"/>
    <property type="project" value="TreeGrafter"/>
</dbReference>
<dbReference type="InterPro" id="IPR017441">
    <property type="entry name" value="Protein_kinase_ATP_BS"/>
</dbReference>
<dbReference type="PROSITE" id="PS00107">
    <property type="entry name" value="PROTEIN_KINASE_ATP"/>
    <property type="match status" value="1"/>
</dbReference>
<evidence type="ECO:0000313" key="13">
    <source>
        <dbReference type="EMBL" id="AYO42648.1"/>
    </source>
</evidence>
<dbReference type="AlphaFoldDB" id="A0A3G2S693"/>
<dbReference type="EC" id="2.7.11.22" evidence="2"/>
<evidence type="ECO:0000256" key="1">
    <source>
        <dbReference type="ARBA" id="ARBA00006485"/>
    </source>
</evidence>
<dbReference type="PANTHER" id="PTHR24056">
    <property type="entry name" value="CELL DIVISION PROTEIN KINASE"/>
    <property type="match status" value="1"/>
</dbReference>
<reference evidence="13 14" key="1">
    <citation type="submission" date="2018-10" db="EMBL/GenBank/DDBJ databases">
        <title>Complete genome sequence of Malassezia restricta CBS 7877.</title>
        <authorList>
            <person name="Morand S.C."/>
            <person name="Bertignac M."/>
            <person name="Iltis A."/>
            <person name="Kolder I."/>
            <person name="Pirovano W."/>
            <person name="Jourdain R."/>
            <person name="Clavaud C."/>
        </authorList>
    </citation>
    <scope>NUCLEOTIDE SEQUENCE [LARGE SCALE GENOMIC DNA]</scope>
    <source>
        <strain evidence="13 14">CBS 7877</strain>
    </source>
</reference>
<dbReference type="OrthoDB" id="204883at2759"/>
<evidence type="ECO:0000256" key="11">
    <source>
        <dbReference type="RuleBase" id="RU000304"/>
    </source>
</evidence>
<evidence type="ECO:0000256" key="3">
    <source>
        <dbReference type="ARBA" id="ARBA00022527"/>
    </source>
</evidence>
<comment type="catalytic activity">
    <reaction evidence="8">
        <text>L-threonyl-[protein] + ATP = O-phospho-L-threonyl-[protein] + ADP + H(+)</text>
        <dbReference type="Rhea" id="RHEA:46608"/>
        <dbReference type="Rhea" id="RHEA-COMP:11060"/>
        <dbReference type="Rhea" id="RHEA-COMP:11605"/>
        <dbReference type="ChEBI" id="CHEBI:15378"/>
        <dbReference type="ChEBI" id="CHEBI:30013"/>
        <dbReference type="ChEBI" id="CHEBI:30616"/>
        <dbReference type="ChEBI" id="CHEBI:61977"/>
        <dbReference type="ChEBI" id="CHEBI:456216"/>
        <dbReference type="EC" id="2.7.11.22"/>
    </reaction>
</comment>
<keyword evidence="4 13" id="KW-0808">Transferase</keyword>
<dbReference type="Pfam" id="PF00069">
    <property type="entry name" value="Pkinase"/>
    <property type="match status" value="1"/>
</dbReference>
<evidence type="ECO:0000256" key="10">
    <source>
        <dbReference type="PROSITE-ProRule" id="PRU10141"/>
    </source>
</evidence>
<dbReference type="InterPro" id="IPR011009">
    <property type="entry name" value="Kinase-like_dom_sf"/>
</dbReference>
<protein>
    <recommendedName>
        <fullName evidence="2">cyclin-dependent kinase</fullName>
        <ecNumber evidence="2">2.7.11.22</ecNumber>
    </recommendedName>
</protein>
<keyword evidence="3 11" id="KW-0723">Serine/threonine-protein kinase</keyword>
<evidence type="ECO:0000256" key="2">
    <source>
        <dbReference type="ARBA" id="ARBA00012425"/>
    </source>
</evidence>
<dbReference type="PROSITE" id="PS00108">
    <property type="entry name" value="PROTEIN_KINASE_ST"/>
    <property type="match status" value="1"/>
</dbReference>
<dbReference type="GO" id="GO:0004693">
    <property type="term" value="F:cyclin-dependent protein serine/threonine kinase activity"/>
    <property type="evidence" value="ECO:0007669"/>
    <property type="project" value="UniProtKB-EC"/>
</dbReference>
<feature type="domain" description="Protein kinase" evidence="12">
    <location>
        <begin position="23"/>
        <end position="319"/>
    </location>
</feature>
<dbReference type="PANTHER" id="PTHR24056:SF546">
    <property type="entry name" value="CYCLIN-DEPENDENT KINASE 12"/>
    <property type="match status" value="1"/>
</dbReference>
<sequence length="361" mass="40803">MKPKPSRLERAPSDTTSSLVDAYEIVAQVGEGTYGQVYKASAGSSSRLVALKKIRMDNAREGFPVTSMREMKLLQALRHENVIRLHETMTSRTGSVYMVFEYMEHDLNGLLVHPEVSFTHAHIKSLAQQLLRGLAYLHYRAVLHRDLKGSNLLLNRQGILKIADFGLARTYYKRKKGDYTNRVVTLWYRPPELLLGATQYGAEVDAWGAGCLFLELFQRRAVFQGRDEIHQLQVMTRVLGPLSPEAWPDVQYMPWYELMRLEHKNDASKDTQSSSTVGTFHSDFGGLLTEGAMSLAQGLLAYDPRRRLSMCEALQCPYFTSEAPAPEPPAELLSSLDGEWHELQSKLALRHAQHQASKQVP</sequence>
<dbReference type="GO" id="GO:0008353">
    <property type="term" value="F:RNA polymerase II CTD heptapeptide repeat kinase activity"/>
    <property type="evidence" value="ECO:0007669"/>
    <property type="project" value="TreeGrafter"/>
</dbReference>
<keyword evidence="14" id="KW-1185">Reference proteome</keyword>
<keyword evidence="6 13" id="KW-0418">Kinase</keyword>
<dbReference type="CDD" id="cd07840">
    <property type="entry name" value="STKc_CDK9_like"/>
    <property type="match status" value="1"/>
</dbReference>
<evidence type="ECO:0000256" key="5">
    <source>
        <dbReference type="ARBA" id="ARBA00022741"/>
    </source>
</evidence>
<dbReference type="FunFam" id="3.30.200.20:FF:000124">
    <property type="entry name" value="Cyclin-dependent kinase 4"/>
    <property type="match status" value="1"/>
</dbReference>
<feature type="binding site" evidence="10">
    <location>
        <position position="52"/>
    </location>
    <ligand>
        <name>ATP</name>
        <dbReference type="ChEBI" id="CHEBI:30616"/>
    </ligand>
</feature>
<evidence type="ECO:0000256" key="7">
    <source>
        <dbReference type="ARBA" id="ARBA00022840"/>
    </source>
</evidence>
<keyword evidence="7 10" id="KW-0067">ATP-binding</keyword>
<evidence type="ECO:0000256" key="4">
    <source>
        <dbReference type="ARBA" id="ARBA00022679"/>
    </source>
</evidence>
<proteinExistence type="inferred from homology"/>
<comment type="similarity">
    <text evidence="1">Belongs to the protein kinase superfamily. CMGC Ser/Thr protein kinase family. CDC2/CDKX subfamily.</text>
</comment>
<accession>A0A3G2S693</accession>
<evidence type="ECO:0000256" key="6">
    <source>
        <dbReference type="ARBA" id="ARBA00022777"/>
    </source>
</evidence>
<dbReference type="GO" id="GO:0008024">
    <property type="term" value="C:cyclin/CDK positive transcription elongation factor complex"/>
    <property type="evidence" value="ECO:0007669"/>
    <property type="project" value="TreeGrafter"/>
</dbReference>
<keyword evidence="5 10" id="KW-0547">Nucleotide-binding</keyword>
<dbReference type="GO" id="GO:0005524">
    <property type="term" value="F:ATP binding"/>
    <property type="evidence" value="ECO:0007669"/>
    <property type="project" value="UniProtKB-UniRule"/>
</dbReference>
<name>A0A3G2S693_MALR7</name>
<dbReference type="SUPFAM" id="SSF56112">
    <property type="entry name" value="Protein kinase-like (PK-like)"/>
    <property type="match status" value="1"/>
</dbReference>
<dbReference type="Proteomes" id="UP000269793">
    <property type="component" value="Chromosome III"/>
</dbReference>
<dbReference type="Gene3D" id="3.30.200.20">
    <property type="entry name" value="Phosphorylase Kinase, domain 1"/>
    <property type="match status" value="1"/>
</dbReference>
<dbReference type="FunFam" id="1.10.510.10:FF:000624">
    <property type="entry name" value="Mitogen-activated protein kinase"/>
    <property type="match status" value="1"/>
</dbReference>
<comment type="catalytic activity">
    <reaction evidence="9">
        <text>L-seryl-[protein] + ATP = O-phospho-L-seryl-[protein] + ADP + H(+)</text>
        <dbReference type="Rhea" id="RHEA:17989"/>
        <dbReference type="Rhea" id="RHEA-COMP:9863"/>
        <dbReference type="Rhea" id="RHEA-COMP:11604"/>
        <dbReference type="ChEBI" id="CHEBI:15378"/>
        <dbReference type="ChEBI" id="CHEBI:29999"/>
        <dbReference type="ChEBI" id="CHEBI:30616"/>
        <dbReference type="ChEBI" id="CHEBI:83421"/>
        <dbReference type="ChEBI" id="CHEBI:456216"/>
        <dbReference type="EC" id="2.7.11.22"/>
    </reaction>
</comment>
<evidence type="ECO:0000313" key="14">
    <source>
        <dbReference type="Proteomes" id="UP000269793"/>
    </source>
</evidence>
<dbReference type="GO" id="GO:0106310">
    <property type="term" value="F:protein serine kinase activity"/>
    <property type="evidence" value="ECO:0007669"/>
    <property type="project" value="RHEA"/>
</dbReference>
<evidence type="ECO:0000256" key="9">
    <source>
        <dbReference type="ARBA" id="ARBA00048367"/>
    </source>
</evidence>
<dbReference type="STRING" id="425264.A0A3G2S693"/>
<organism evidence="13 14">
    <name type="scientific">Malassezia restricta (strain ATCC 96810 / NBRC 103918 / CBS 7877)</name>
    <name type="common">Seborrheic dermatitis infection agent</name>
    <dbReference type="NCBI Taxonomy" id="425264"/>
    <lineage>
        <taxon>Eukaryota</taxon>
        <taxon>Fungi</taxon>
        <taxon>Dikarya</taxon>
        <taxon>Basidiomycota</taxon>
        <taxon>Ustilaginomycotina</taxon>
        <taxon>Malasseziomycetes</taxon>
        <taxon>Malasseziales</taxon>
        <taxon>Malasseziaceae</taxon>
        <taxon>Malassezia</taxon>
    </lineage>
</organism>
<evidence type="ECO:0000259" key="12">
    <source>
        <dbReference type="PROSITE" id="PS50011"/>
    </source>
</evidence>
<dbReference type="Gene3D" id="1.10.510.10">
    <property type="entry name" value="Transferase(Phosphotransferase) domain 1"/>
    <property type="match status" value="1"/>
</dbReference>
<dbReference type="VEuPathDB" id="FungiDB:DNF11_1698"/>